<dbReference type="PANTHER" id="PTHR37529">
    <property type="entry name" value="TRANSPOSASE INSG FOR INSERTION SEQUENCE ELEMENT IS4-RELATED"/>
    <property type="match status" value="1"/>
</dbReference>
<feature type="domain" description="Transposase IS4-like" evidence="2">
    <location>
        <begin position="133"/>
        <end position="346"/>
    </location>
</feature>
<gene>
    <name evidence="4" type="ORF">BJ970_005599</name>
</gene>
<dbReference type="NCBIfam" id="NF033592">
    <property type="entry name" value="transpos_IS4_1"/>
    <property type="match status" value="1"/>
</dbReference>
<evidence type="ECO:0000259" key="3">
    <source>
        <dbReference type="Pfam" id="PF13006"/>
    </source>
</evidence>
<comment type="caution">
    <text evidence="4">The sequence shown here is derived from an EMBL/GenBank/DDBJ whole genome shotgun (WGS) entry which is preliminary data.</text>
</comment>
<sequence length="457" mass="49581">MVSESVMTREVRVAGGVFAPGHLGELTRIVPFEMVDDVLAGCGRVQARVRKLPSRVVVYLLLAAGLFEGLGFRGVWARLVAGLDGLRVPRPSATAIRLARQRLGVAPLKALFDLLRGPAAGPRTAGTRWRNLLVTAIDGTTMDVPDTPANTGWLGKHGGTHRKAGYPHVRVAALVACGTRTILDAVFGPRSQGETTLARQLVPSMGTGMLVLGDRMFGCQRLLAAITGTGAHVLVRLKRNRKTPVLQRYPDGSFLSVLGGLKVRVITCEITIATTAGRRSEIYRLATTLCDHRRYPAGEIIILYHQRWEIETAYLELKSTILGSRVLRSQTPDGIAQEIYALLTVYQVLRIAITDAAEAAGVDPDRASFTTALHTARDQLVQAANVITGTVIDLVGTIGGHVLDNLLPPRRLRVSPRAVKRPLSRYAHQSLRIDRTSYKATLDINLLTEDLTTSPSP</sequence>
<dbReference type="Pfam" id="PF01609">
    <property type="entry name" value="DDE_Tnp_1"/>
    <property type="match status" value="1"/>
</dbReference>
<name>A0A840QDV3_9PSEU</name>
<dbReference type="GO" id="GO:0003677">
    <property type="term" value="F:DNA binding"/>
    <property type="evidence" value="ECO:0007669"/>
    <property type="project" value="InterPro"/>
</dbReference>
<evidence type="ECO:0000256" key="1">
    <source>
        <dbReference type="SAM" id="Phobius"/>
    </source>
</evidence>
<evidence type="ECO:0000313" key="4">
    <source>
        <dbReference type="EMBL" id="MBB5158000.1"/>
    </source>
</evidence>
<evidence type="ECO:0000313" key="5">
    <source>
        <dbReference type="Proteomes" id="UP000584374"/>
    </source>
</evidence>
<dbReference type="GO" id="GO:0006313">
    <property type="term" value="P:DNA transposition"/>
    <property type="evidence" value="ECO:0007669"/>
    <property type="project" value="InterPro"/>
</dbReference>
<accession>A0A840QDV3</accession>
<proteinExistence type="predicted"/>
<dbReference type="GO" id="GO:0004803">
    <property type="term" value="F:transposase activity"/>
    <property type="evidence" value="ECO:0007669"/>
    <property type="project" value="InterPro"/>
</dbReference>
<dbReference type="SUPFAM" id="SSF53098">
    <property type="entry name" value="Ribonuclease H-like"/>
    <property type="match status" value="1"/>
</dbReference>
<dbReference type="EMBL" id="JACHIW010000002">
    <property type="protein sequence ID" value="MBB5158000.1"/>
    <property type="molecule type" value="Genomic_DNA"/>
</dbReference>
<dbReference type="PANTHER" id="PTHR37529:SF1">
    <property type="entry name" value="TRANSPOSASE INSG FOR INSERTION SEQUENCE ELEMENT IS4-RELATED"/>
    <property type="match status" value="1"/>
</dbReference>
<dbReference type="Pfam" id="PF13006">
    <property type="entry name" value="Nterm_IS4"/>
    <property type="match status" value="1"/>
</dbReference>
<feature type="transmembrane region" description="Helical" evidence="1">
    <location>
        <begin position="56"/>
        <end position="76"/>
    </location>
</feature>
<dbReference type="InterPro" id="IPR047952">
    <property type="entry name" value="Transpos_IS4"/>
</dbReference>
<keyword evidence="1" id="KW-0472">Membrane</keyword>
<protein>
    <recommendedName>
        <fullName evidence="6">Transposase</fullName>
    </recommendedName>
</protein>
<dbReference type="AlphaFoldDB" id="A0A840QDV3"/>
<feature type="domain" description="Transposase IS4 N-terminal" evidence="3">
    <location>
        <begin position="21"/>
        <end position="113"/>
    </location>
</feature>
<dbReference type="Proteomes" id="UP000584374">
    <property type="component" value="Unassembled WGS sequence"/>
</dbReference>
<dbReference type="InterPro" id="IPR024473">
    <property type="entry name" value="Transposases_IS4_N"/>
</dbReference>
<keyword evidence="1" id="KW-0812">Transmembrane</keyword>
<organism evidence="4 5">
    <name type="scientific">Saccharopolyspora phatthalungensis</name>
    <dbReference type="NCBI Taxonomy" id="664693"/>
    <lineage>
        <taxon>Bacteria</taxon>
        <taxon>Bacillati</taxon>
        <taxon>Actinomycetota</taxon>
        <taxon>Actinomycetes</taxon>
        <taxon>Pseudonocardiales</taxon>
        <taxon>Pseudonocardiaceae</taxon>
        <taxon>Saccharopolyspora</taxon>
    </lineage>
</organism>
<keyword evidence="5" id="KW-1185">Reference proteome</keyword>
<dbReference type="InterPro" id="IPR002559">
    <property type="entry name" value="Transposase_11"/>
</dbReference>
<dbReference type="InterPro" id="IPR012337">
    <property type="entry name" value="RNaseH-like_sf"/>
</dbReference>
<evidence type="ECO:0008006" key="6">
    <source>
        <dbReference type="Google" id="ProtNLM"/>
    </source>
</evidence>
<keyword evidence="1" id="KW-1133">Transmembrane helix</keyword>
<evidence type="ECO:0000259" key="2">
    <source>
        <dbReference type="Pfam" id="PF01609"/>
    </source>
</evidence>
<dbReference type="RefSeq" id="WP_221468278.1">
    <property type="nucleotide sequence ID" value="NZ_JACHIW010000002.1"/>
</dbReference>
<reference evidence="4 5" key="1">
    <citation type="submission" date="2020-08" db="EMBL/GenBank/DDBJ databases">
        <title>Sequencing the genomes of 1000 actinobacteria strains.</title>
        <authorList>
            <person name="Klenk H.-P."/>
        </authorList>
    </citation>
    <scope>NUCLEOTIDE SEQUENCE [LARGE SCALE GENOMIC DNA]</scope>
    <source>
        <strain evidence="4 5">DSM 45584</strain>
    </source>
</reference>